<dbReference type="RefSeq" id="WP_386418839.1">
    <property type="nucleotide sequence ID" value="NZ_JBHSZO010000070.1"/>
</dbReference>
<sequence length="56" mass="6322">MRVPADYTDAYGYRLGSFITGQRTARAHNWKAAINVLVGYYGDRIDLDGFHLNTAE</sequence>
<dbReference type="EMBL" id="JBHSZO010000070">
    <property type="protein sequence ID" value="MFC7221467.1"/>
    <property type="molecule type" value="Genomic_DNA"/>
</dbReference>
<comment type="caution">
    <text evidence="1">The sequence shown here is derived from an EMBL/GenBank/DDBJ whole genome shotgun (WGS) entry which is preliminary data.</text>
</comment>
<reference evidence="2" key="1">
    <citation type="journal article" date="2019" name="Int. J. Syst. Evol. Microbiol.">
        <title>The Global Catalogue of Microorganisms (GCM) 10K type strain sequencing project: providing services to taxonomists for standard genome sequencing and annotation.</title>
        <authorList>
            <consortium name="The Broad Institute Genomics Platform"/>
            <consortium name="The Broad Institute Genome Sequencing Center for Infectious Disease"/>
            <person name="Wu L."/>
            <person name="Ma J."/>
        </authorList>
    </citation>
    <scope>NUCLEOTIDE SEQUENCE [LARGE SCALE GENOMIC DNA]</scope>
    <source>
        <strain evidence="2">CGMCC 1.13681</strain>
    </source>
</reference>
<name>A0ABW2GL94_9ACTN</name>
<dbReference type="Proteomes" id="UP001596413">
    <property type="component" value="Unassembled WGS sequence"/>
</dbReference>
<keyword evidence="2" id="KW-1185">Reference proteome</keyword>
<evidence type="ECO:0000313" key="1">
    <source>
        <dbReference type="EMBL" id="MFC7221467.1"/>
    </source>
</evidence>
<evidence type="ECO:0000313" key="2">
    <source>
        <dbReference type="Proteomes" id="UP001596413"/>
    </source>
</evidence>
<organism evidence="1 2">
    <name type="scientific">Streptomyces polyrhachis</name>
    <dbReference type="NCBI Taxonomy" id="1282885"/>
    <lineage>
        <taxon>Bacteria</taxon>
        <taxon>Bacillati</taxon>
        <taxon>Actinomycetota</taxon>
        <taxon>Actinomycetes</taxon>
        <taxon>Kitasatosporales</taxon>
        <taxon>Streptomycetaceae</taxon>
        <taxon>Streptomyces</taxon>
    </lineage>
</organism>
<gene>
    <name evidence="1" type="ORF">ACFQLX_25350</name>
</gene>
<proteinExistence type="predicted"/>
<protein>
    <submittedName>
        <fullName evidence="1">Uncharacterized protein</fullName>
    </submittedName>
</protein>
<accession>A0ABW2GL94</accession>